<dbReference type="RefSeq" id="WP_091789240.1">
    <property type="nucleotide sequence ID" value="NZ_FNDI01000038.1"/>
</dbReference>
<evidence type="ECO:0000256" key="1">
    <source>
        <dbReference type="SAM" id="MobiDB-lite"/>
    </source>
</evidence>
<proteinExistence type="predicted"/>
<feature type="compositionally biased region" description="Polar residues" evidence="1">
    <location>
        <begin position="274"/>
        <end position="291"/>
    </location>
</feature>
<keyword evidence="3" id="KW-1185">Reference proteome</keyword>
<organism evidence="2 3">
    <name type="scientific">Paraburkholderia steynii</name>
    <dbReference type="NCBI Taxonomy" id="1245441"/>
    <lineage>
        <taxon>Bacteria</taxon>
        <taxon>Pseudomonadati</taxon>
        <taxon>Pseudomonadota</taxon>
        <taxon>Betaproteobacteria</taxon>
        <taxon>Burkholderiales</taxon>
        <taxon>Burkholderiaceae</taxon>
        <taxon>Paraburkholderia</taxon>
    </lineage>
</organism>
<feature type="region of interest" description="Disordered" evidence="1">
    <location>
        <begin position="253"/>
        <end position="303"/>
    </location>
</feature>
<sequence length="303" mass="33437">MNANKEPVARASEPSVLLRAKFGPGMLLEHDDLEQLNLYTRDLSRLLFRSFFGSGVVCGLLVKPDVKCGKVIVTVDCGLALDCQGDPIYLPRAKTLTIEEQCSKDIPKELWVVLCRTEKCCSPRTAMCASDEGDVTSACTRERDWFEIRIVRARPECACGSEEPDKDPLQAVAGDKCWCVNPEHPCYKNHYAGICGCTEENCQSCGCDCVVLARLKQTSDNPEHPEWKADHRVRRYTRPMLMRDPQVFIEAEEEARKKRAAGAATTTAMGGESGSYTTATEDPATQGSNPGRRSKPNAPKSEA</sequence>
<protein>
    <submittedName>
        <fullName evidence="2">Uncharacterized protein</fullName>
    </submittedName>
</protein>
<accession>A0A7Z7BGY4</accession>
<name>A0A7Z7BGY4_9BURK</name>
<comment type="caution">
    <text evidence="2">The sequence shown here is derived from an EMBL/GenBank/DDBJ whole genome shotgun (WGS) entry which is preliminary data.</text>
</comment>
<evidence type="ECO:0000313" key="3">
    <source>
        <dbReference type="Proteomes" id="UP000198900"/>
    </source>
</evidence>
<dbReference type="AlphaFoldDB" id="A0A7Z7BGY4"/>
<feature type="compositionally biased region" description="Low complexity" evidence="1">
    <location>
        <begin position="261"/>
        <end position="270"/>
    </location>
</feature>
<reference evidence="2" key="1">
    <citation type="submission" date="2016-10" db="EMBL/GenBank/DDBJ databases">
        <authorList>
            <person name="Varghese N."/>
            <person name="Submissions S."/>
        </authorList>
    </citation>
    <scope>NUCLEOTIDE SEQUENCE [LARGE SCALE GENOMIC DNA]</scope>
    <source>
        <strain evidence="2">YR281</strain>
    </source>
</reference>
<dbReference type="Proteomes" id="UP000198900">
    <property type="component" value="Unassembled WGS sequence"/>
</dbReference>
<gene>
    <name evidence="2" type="ORF">SAMN04487926_1383</name>
</gene>
<evidence type="ECO:0000313" key="2">
    <source>
        <dbReference type="EMBL" id="SDJ22016.1"/>
    </source>
</evidence>
<dbReference type="EMBL" id="FNDI01000038">
    <property type="protein sequence ID" value="SDJ22016.1"/>
    <property type="molecule type" value="Genomic_DNA"/>
</dbReference>